<feature type="active site" description="Nucleophile" evidence="7">
    <location>
        <position position="37"/>
    </location>
</feature>
<dbReference type="Gene3D" id="3.40.30.10">
    <property type="entry name" value="Glutaredoxin"/>
    <property type="match status" value="1"/>
</dbReference>
<keyword evidence="2" id="KW-0813">Transport</keyword>
<evidence type="ECO:0000256" key="6">
    <source>
        <dbReference type="PIRNR" id="PIRNR000077"/>
    </source>
</evidence>
<dbReference type="CDD" id="cd02947">
    <property type="entry name" value="TRX_family"/>
    <property type="match status" value="1"/>
</dbReference>
<dbReference type="Proteomes" id="UP000317355">
    <property type="component" value="Unassembled WGS sequence"/>
</dbReference>
<dbReference type="PIRSF" id="PIRSF000077">
    <property type="entry name" value="Thioredoxin"/>
    <property type="match status" value="1"/>
</dbReference>
<comment type="caution">
    <text evidence="10">The sequence shown here is derived from an EMBL/GenBank/DDBJ whole genome shotgun (WGS) entry which is preliminary data.</text>
</comment>
<evidence type="ECO:0000313" key="10">
    <source>
        <dbReference type="EMBL" id="TVT59828.1"/>
    </source>
</evidence>
<dbReference type="AlphaFoldDB" id="A0A558DFM3"/>
<evidence type="ECO:0000256" key="3">
    <source>
        <dbReference type="ARBA" id="ARBA00022982"/>
    </source>
</evidence>
<gene>
    <name evidence="10" type="ORF">FHK82_02280</name>
</gene>
<sequence length="113" mass="13145">MQKSPYSFDVDVDGFEERVLQASQVQPILVDFWAEWCSPCLALAPALERVVAEYEGQILLAKVEVDDNMKLAGHYRLRGFPTVILFHKQEELGRFSGARASHWIQEWIDQHWR</sequence>
<accession>A0A558DFM3</accession>
<organism evidence="10 11">
    <name type="scientific">Sedimenticola thiotaurini</name>
    <dbReference type="NCBI Taxonomy" id="1543721"/>
    <lineage>
        <taxon>Bacteria</taxon>
        <taxon>Pseudomonadati</taxon>
        <taxon>Pseudomonadota</taxon>
        <taxon>Gammaproteobacteria</taxon>
        <taxon>Chromatiales</taxon>
        <taxon>Sedimenticolaceae</taxon>
        <taxon>Sedimenticola</taxon>
    </lineage>
</organism>
<dbReference type="PANTHER" id="PTHR45663">
    <property type="entry name" value="GEO12009P1"/>
    <property type="match status" value="1"/>
</dbReference>
<feature type="site" description="Contributes to redox potential value" evidence="7">
    <location>
        <position position="38"/>
    </location>
</feature>
<dbReference type="Pfam" id="PF00085">
    <property type="entry name" value="Thioredoxin"/>
    <property type="match status" value="1"/>
</dbReference>
<comment type="similarity">
    <text evidence="1 6">Belongs to the thioredoxin family.</text>
</comment>
<keyword evidence="4 8" id="KW-1015">Disulfide bond</keyword>
<protein>
    <recommendedName>
        <fullName evidence="6">Thioredoxin</fullName>
    </recommendedName>
</protein>
<evidence type="ECO:0000256" key="5">
    <source>
        <dbReference type="ARBA" id="ARBA00023284"/>
    </source>
</evidence>
<evidence type="ECO:0000256" key="2">
    <source>
        <dbReference type="ARBA" id="ARBA00022448"/>
    </source>
</evidence>
<dbReference type="PRINTS" id="PR00421">
    <property type="entry name" value="THIOREDOXIN"/>
</dbReference>
<dbReference type="GO" id="GO:0015035">
    <property type="term" value="F:protein-disulfide reductase activity"/>
    <property type="evidence" value="ECO:0007669"/>
    <property type="project" value="InterPro"/>
</dbReference>
<keyword evidence="3" id="KW-0249">Electron transport</keyword>
<feature type="active site" description="Nucleophile" evidence="7">
    <location>
        <position position="40"/>
    </location>
</feature>
<evidence type="ECO:0000313" key="11">
    <source>
        <dbReference type="Proteomes" id="UP000317355"/>
    </source>
</evidence>
<keyword evidence="5 8" id="KW-0676">Redox-active center</keyword>
<proteinExistence type="inferred from homology"/>
<evidence type="ECO:0000259" key="9">
    <source>
        <dbReference type="PROSITE" id="PS51352"/>
    </source>
</evidence>
<dbReference type="EMBL" id="VMRY01000003">
    <property type="protein sequence ID" value="TVT59828.1"/>
    <property type="molecule type" value="Genomic_DNA"/>
</dbReference>
<feature type="site" description="Deprotonates C-terminal active site Cys" evidence="7">
    <location>
        <position position="31"/>
    </location>
</feature>
<dbReference type="PROSITE" id="PS51352">
    <property type="entry name" value="THIOREDOXIN_2"/>
    <property type="match status" value="1"/>
</dbReference>
<evidence type="ECO:0000256" key="8">
    <source>
        <dbReference type="PIRSR" id="PIRSR000077-4"/>
    </source>
</evidence>
<reference evidence="10 11" key="1">
    <citation type="submission" date="2019-07" db="EMBL/GenBank/DDBJ databases">
        <title>The pathways for chlorine oxyanion respiration interact through the shared metabolite chlorate.</title>
        <authorList>
            <person name="Barnum T.P."/>
            <person name="Cheng Y."/>
            <person name="Hill K.A."/>
            <person name="Lucas L.N."/>
            <person name="Carlson H.K."/>
            <person name="Coates J.D."/>
        </authorList>
    </citation>
    <scope>NUCLEOTIDE SEQUENCE [LARGE SCALE GENOMIC DNA]</scope>
    <source>
        <strain evidence="10">BK-3</strain>
    </source>
</reference>
<dbReference type="STRING" id="1543721.AAY24_12550"/>
<dbReference type="PANTHER" id="PTHR45663:SF11">
    <property type="entry name" value="GEO12009P1"/>
    <property type="match status" value="1"/>
</dbReference>
<dbReference type="InterPro" id="IPR005746">
    <property type="entry name" value="Thioredoxin"/>
</dbReference>
<dbReference type="SUPFAM" id="SSF52833">
    <property type="entry name" value="Thioredoxin-like"/>
    <property type="match status" value="1"/>
</dbReference>
<feature type="site" description="Contributes to redox potential value" evidence="7">
    <location>
        <position position="39"/>
    </location>
</feature>
<dbReference type="InterPro" id="IPR036249">
    <property type="entry name" value="Thioredoxin-like_sf"/>
</dbReference>
<feature type="disulfide bond" description="Redox-active" evidence="8">
    <location>
        <begin position="37"/>
        <end position="40"/>
    </location>
</feature>
<dbReference type="InterPro" id="IPR013766">
    <property type="entry name" value="Thioredoxin_domain"/>
</dbReference>
<evidence type="ECO:0000256" key="1">
    <source>
        <dbReference type="ARBA" id="ARBA00008987"/>
    </source>
</evidence>
<feature type="domain" description="Thioredoxin" evidence="9">
    <location>
        <begin position="1"/>
        <end position="113"/>
    </location>
</feature>
<evidence type="ECO:0000256" key="7">
    <source>
        <dbReference type="PIRSR" id="PIRSR000077-1"/>
    </source>
</evidence>
<name>A0A558DFM3_9GAMM</name>
<evidence type="ECO:0000256" key="4">
    <source>
        <dbReference type="ARBA" id="ARBA00023157"/>
    </source>
</evidence>
<dbReference type="GO" id="GO:0005737">
    <property type="term" value="C:cytoplasm"/>
    <property type="evidence" value="ECO:0007669"/>
    <property type="project" value="TreeGrafter"/>
</dbReference>